<dbReference type="AlphaFoldDB" id="A0A9X2VN15"/>
<dbReference type="GO" id="GO:0016787">
    <property type="term" value="F:hydrolase activity"/>
    <property type="evidence" value="ECO:0007669"/>
    <property type="project" value="UniProtKB-UniRule"/>
</dbReference>
<dbReference type="Pfam" id="PF13538">
    <property type="entry name" value="UvrD_C_2"/>
    <property type="match status" value="1"/>
</dbReference>
<accession>A0A9X2VN15</accession>
<dbReference type="SUPFAM" id="SSF52540">
    <property type="entry name" value="P-loop containing nucleoside triphosphate hydrolases"/>
    <property type="match status" value="1"/>
</dbReference>
<evidence type="ECO:0000256" key="2">
    <source>
        <dbReference type="ARBA" id="ARBA00022801"/>
    </source>
</evidence>
<keyword evidence="1 5" id="KW-0547">Nucleotide-binding</keyword>
<reference evidence="7" key="1">
    <citation type="submission" date="2022-08" db="EMBL/GenBank/DDBJ databases">
        <authorList>
            <person name="Tistechok S."/>
            <person name="Samborskyy M."/>
            <person name="Roman I."/>
        </authorList>
    </citation>
    <scope>NUCLEOTIDE SEQUENCE</scope>
    <source>
        <strain evidence="7">DSM 103496</strain>
    </source>
</reference>
<dbReference type="InterPro" id="IPR000212">
    <property type="entry name" value="DNA_helicase_UvrD/REP"/>
</dbReference>
<dbReference type="GO" id="GO:0005829">
    <property type="term" value="C:cytosol"/>
    <property type="evidence" value="ECO:0007669"/>
    <property type="project" value="TreeGrafter"/>
</dbReference>
<evidence type="ECO:0000256" key="1">
    <source>
        <dbReference type="ARBA" id="ARBA00022741"/>
    </source>
</evidence>
<feature type="domain" description="UvrD-like helicase ATP-binding" evidence="6">
    <location>
        <begin position="166"/>
        <end position="506"/>
    </location>
</feature>
<evidence type="ECO:0000256" key="4">
    <source>
        <dbReference type="ARBA" id="ARBA00022840"/>
    </source>
</evidence>
<organism evidence="7 8">
    <name type="scientific">Umezawaea endophytica</name>
    <dbReference type="NCBI Taxonomy" id="1654476"/>
    <lineage>
        <taxon>Bacteria</taxon>
        <taxon>Bacillati</taxon>
        <taxon>Actinomycetota</taxon>
        <taxon>Actinomycetes</taxon>
        <taxon>Pseudonocardiales</taxon>
        <taxon>Pseudonocardiaceae</taxon>
        <taxon>Umezawaea</taxon>
    </lineage>
</organism>
<feature type="binding site" evidence="5">
    <location>
        <begin position="187"/>
        <end position="194"/>
    </location>
    <ligand>
        <name>ATP</name>
        <dbReference type="ChEBI" id="CHEBI:30616"/>
    </ligand>
</feature>
<protein>
    <submittedName>
        <fullName evidence="7">AAA family ATPase</fullName>
    </submittedName>
</protein>
<keyword evidence="2 5" id="KW-0378">Hydrolase</keyword>
<dbReference type="RefSeq" id="WP_259625009.1">
    <property type="nucleotide sequence ID" value="NZ_JANYMP010000010.1"/>
</dbReference>
<gene>
    <name evidence="7" type="ORF">NZH93_21835</name>
</gene>
<sequence>MVVSAGEFEAERQRLRYARECLARDREEMLRSAKAMEARGDDPDLIAWLYRRAFQLEDRDDAPLFFGRIDGPLPEPVYIGRRHVGDGDDEPAVIDWRTGMATRFYRATGAEPMEVVRRRRFGFSDDTMTGYDDEHLTPEFDDGLSDFVRRQIELAHYGPMRDIVATIQPDQDHVVRRDATRALVVQGGPGTGKTAVGLHRAAYLLYEHQQIRRRGVLVVGPNDTFVHHISRVLPTLGEVDCRHVSVAGLVGAGRAAAEDPPVAALKGDRRLATVLHRAVWSEVGRPTEDFLVTDTSPYIRVHPEELEVLARDLLADRTAFGPARELMRDRVANRVRRKLELRGRAPSDTATRKLARSKQARGLVESIWPVLKPGDVLLRLYSDPEHLARCADGVLSPDEQRALVLAEPPARARRARWTAADHVLLDELAWLLDEQTRTGHVVLDEAQDLSAMQLRAVGRRCAGTLTLLGDLAQQTTAWGLPTWDDVLAELGHAGDVVTLDTSYRVPQQVLDIANRVLAHVAPDLPPTTSARSAQDAVTVLRADTDGVARVIAELVEGLPVEKGGVGVITADADAEPLRAALTAEGVEPVLPHELDRRRRLALVPAGEAKGLEFDTVVLVDPHRLLDQGEVGPRLLYVALTRAISHLAIVHTADLPDLLGLG</sequence>
<dbReference type="GO" id="GO:0005524">
    <property type="term" value="F:ATP binding"/>
    <property type="evidence" value="ECO:0007669"/>
    <property type="project" value="UniProtKB-UniRule"/>
</dbReference>
<dbReference type="Gene3D" id="3.40.50.300">
    <property type="entry name" value="P-loop containing nucleotide triphosphate hydrolases"/>
    <property type="match status" value="2"/>
</dbReference>
<keyword evidence="3 5" id="KW-0347">Helicase</keyword>
<evidence type="ECO:0000313" key="8">
    <source>
        <dbReference type="Proteomes" id="UP001141259"/>
    </source>
</evidence>
<evidence type="ECO:0000256" key="3">
    <source>
        <dbReference type="ARBA" id="ARBA00022806"/>
    </source>
</evidence>
<dbReference type="GO" id="GO:0003677">
    <property type="term" value="F:DNA binding"/>
    <property type="evidence" value="ECO:0007669"/>
    <property type="project" value="InterPro"/>
</dbReference>
<dbReference type="InterPro" id="IPR027417">
    <property type="entry name" value="P-loop_NTPase"/>
</dbReference>
<evidence type="ECO:0000313" key="7">
    <source>
        <dbReference type="EMBL" id="MCS7479510.1"/>
    </source>
</evidence>
<comment type="caution">
    <text evidence="7">The sequence shown here is derived from an EMBL/GenBank/DDBJ whole genome shotgun (WGS) entry which is preliminary data.</text>
</comment>
<evidence type="ECO:0000256" key="5">
    <source>
        <dbReference type="PROSITE-ProRule" id="PRU00560"/>
    </source>
</evidence>
<proteinExistence type="predicted"/>
<dbReference type="EMBL" id="JANYMP010000010">
    <property type="protein sequence ID" value="MCS7479510.1"/>
    <property type="molecule type" value="Genomic_DNA"/>
</dbReference>
<dbReference type="GO" id="GO:0043138">
    <property type="term" value="F:3'-5' DNA helicase activity"/>
    <property type="evidence" value="ECO:0007669"/>
    <property type="project" value="TreeGrafter"/>
</dbReference>
<evidence type="ECO:0000259" key="6">
    <source>
        <dbReference type="PROSITE" id="PS51198"/>
    </source>
</evidence>
<dbReference type="PANTHER" id="PTHR11070:SF45">
    <property type="entry name" value="DNA 3'-5' HELICASE"/>
    <property type="match status" value="1"/>
</dbReference>
<name>A0A9X2VN15_9PSEU</name>
<dbReference type="Proteomes" id="UP001141259">
    <property type="component" value="Unassembled WGS sequence"/>
</dbReference>
<keyword evidence="8" id="KW-1185">Reference proteome</keyword>
<dbReference type="GO" id="GO:0000725">
    <property type="term" value="P:recombinational repair"/>
    <property type="evidence" value="ECO:0007669"/>
    <property type="project" value="TreeGrafter"/>
</dbReference>
<dbReference type="InterPro" id="IPR027785">
    <property type="entry name" value="UvrD-like_helicase_C"/>
</dbReference>
<dbReference type="PANTHER" id="PTHR11070">
    <property type="entry name" value="UVRD / RECB / PCRA DNA HELICASE FAMILY MEMBER"/>
    <property type="match status" value="1"/>
</dbReference>
<dbReference type="PROSITE" id="PS51198">
    <property type="entry name" value="UVRD_HELICASE_ATP_BIND"/>
    <property type="match status" value="1"/>
</dbReference>
<dbReference type="InterPro" id="IPR014016">
    <property type="entry name" value="UvrD-like_ATP-bd"/>
</dbReference>
<keyword evidence="4 5" id="KW-0067">ATP-binding</keyword>